<evidence type="ECO:0000259" key="1">
    <source>
        <dbReference type="PROSITE" id="PS50053"/>
    </source>
</evidence>
<gene>
    <name evidence="2" type="ORF">PGLA1383_LOCUS40527</name>
    <name evidence="3" type="ORF">PGLA2088_LOCUS35076</name>
</gene>
<dbReference type="SUPFAM" id="SSF54236">
    <property type="entry name" value="Ubiquitin-like"/>
    <property type="match status" value="1"/>
</dbReference>
<proteinExistence type="predicted"/>
<dbReference type="Gene3D" id="3.10.20.90">
    <property type="entry name" value="Phosphatidylinositol 3-kinase Catalytic Subunit, Chain A, domain 1"/>
    <property type="match status" value="1"/>
</dbReference>
<dbReference type="InterPro" id="IPR029071">
    <property type="entry name" value="Ubiquitin-like_domsf"/>
</dbReference>
<dbReference type="InterPro" id="IPR004155">
    <property type="entry name" value="PBS_lyase_HEAT"/>
</dbReference>
<dbReference type="Proteomes" id="UP000626109">
    <property type="component" value="Unassembled WGS sequence"/>
</dbReference>
<dbReference type="EMBL" id="CAJNNW010031742">
    <property type="protein sequence ID" value="CAE8708743.1"/>
    <property type="molecule type" value="Genomic_DNA"/>
</dbReference>
<evidence type="ECO:0000313" key="3">
    <source>
        <dbReference type="EMBL" id="CAE8708743.1"/>
    </source>
</evidence>
<dbReference type="EMBL" id="CAJNNV010028132">
    <property type="protein sequence ID" value="CAE8623222.1"/>
    <property type="molecule type" value="Genomic_DNA"/>
</dbReference>
<dbReference type="SMART" id="SM00567">
    <property type="entry name" value="EZ_HEAT"/>
    <property type="match status" value="9"/>
</dbReference>
<evidence type="ECO:0000313" key="4">
    <source>
        <dbReference type="Proteomes" id="UP000654075"/>
    </source>
</evidence>
<accession>A0A813GKL6</accession>
<dbReference type="PROSITE" id="PS50053">
    <property type="entry name" value="UBIQUITIN_2"/>
    <property type="match status" value="1"/>
</dbReference>
<dbReference type="InterPro" id="IPR026003">
    <property type="entry name" value="Cohesin_HEAT"/>
</dbReference>
<dbReference type="Pfam" id="PF00240">
    <property type="entry name" value="ubiquitin"/>
    <property type="match status" value="1"/>
</dbReference>
<comment type="caution">
    <text evidence="2">The sequence shown here is derived from an EMBL/GenBank/DDBJ whole genome shotgun (WGS) entry which is preliminary data.</text>
</comment>
<dbReference type="InterPro" id="IPR016024">
    <property type="entry name" value="ARM-type_fold"/>
</dbReference>
<keyword evidence="4" id="KW-1185">Reference proteome</keyword>
<evidence type="ECO:0000313" key="2">
    <source>
        <dbReference type="EMBL" id="CAE8623222.1"/>
    </source>
</evidence>
<dbReference type="Proteomes" id="UP000654075">
    <property type="component" value="Unassembled WGS sequence"/>
</dbReference>
<organism evidence="2 4">
    <name type="scientific">Polarella glacialis</name>
    <name type="common">Dinoflagellate</name>
    <dbReference type="NCBI Taxonomy" id="89957"/>
    <lineage>
        <taxon>Eukaryota</taxon>
        <taxon>Sar</taxon>
        <taxon>Alveolata</taxon>
        <taxon>Dinophyceae</taxon>
        <taxon>Suessiales</taxon>
        <taxon>Suessiaceae</taxon>
        <taxon>Polarella</taxon>
    </lineage>
</organism>
<dbReference type="Pfam" id="PF12765">
    <property type="entry name" value="Cohesin_HEAT"/>
    <property type="match status" value="1"/>
</dbReference>
<dbReference type="CDD" id="cd17039">
    <property type="entry name" value="Ubl_ubiquitin_like"/>
    <property type="match status" value="1"/>
</dbReference>
<dbReference type="PANTHER" id="PTHR12697:SF5">
    <property type="entry name" value="DEOXYHYPUSINE HYDROXYLASE"/>
    <property type="match status" value="1"/>
</dbReference>
<reference evidence="2" key="1">
    <citation type="submission" date="2021-02" db="EMBL/GenBank/DDBJ databases">
        <authorList>
            <person name="Dougan E. K."/>
            <person name="Rhodes N."/>
            <person name="Thang M."/>
            <person name="Chan C."/>
        </authorList>
    </citation>
    <scope>NUCLEOTIDE SEQUENCE</scope>
</reference>
<name>A0A813GKL6_POLGL</name>
<dbReference type="SUPFAM" id="SSF48371">
    <property type="entry name" value="ARM repeat"/>
    <property type="match status" value="2"/>
</dbReference>
<dbReference type="PANTHER" id="PTHR12697">
    <property type="entry name" value="PBS LYASE HEAT-LIKE PROTEIN"/>
    <property type="match status" value="1"/>
</dbReference>
<dbReference type="AlphaFoldDB" id="A0A813GKL6"/>
<feature type="domain" description="Ubiquitin-like" evidence="1">
    <location>
        <begin position="8"/>
        <end position="66"/>
    </location>
</feature>
<dbReference type="GO" id="GO:0016491">
    <property type="term" value="F:oxidoreductase activity"/>
    <property type="evidence" value="ECO:0007669"/>
    <property type="project" value="TreeGrafter"/>
</dbReference>
<sequence length="512" mass="54521">MAVTPCKLCVTLRTLGGDESEIEVEPECLVRELKDAIADKWEILPDCLKLILGADILTDTERLAPLCTDLSADGAATSELSLLVLISLDAVHQRLETGNSRLRLISLRTLARLTPKSSEAALDAISARLKDANVLVRQTAVQMMAQVADRGDPRVTAELIACTVDKHGGVRLEALSVLAQVAPEGDEGAILAACAGLDAVELREKSFAAEALIELAIGQRGNHLVVSALSLHLKALTNEEGSMANRDHYGLWLLTTARETRRVAVKALARLAKKGDAEVLELLLALCIDDPDSEVRASSIAALQDLADRGHEPTLAVLHRCLEADRLGHACRMAVATLAKIAMPGDVRAVHAAIGHLKDADVAMRRTALEALPSCAKPGDEEAIAAIAGCLEDRDASVRQCAVEALELVAHKGQDSAISLSASLLRHVKADVRAVAVQALARVANINDENVITTLGMCLEDHSPHVRVAAVDSLVRASAKGNSHALRVIRMRLEHASLQVRSTAEEAHAKLS</sequence>
<dbReference type="InterPro" id="IPR011989">
    <property type="entry name" value="ARM-like"/>
</dbReference>
<dbReference type="Gene3D" id="1.25.10.10">
    <property type="entry name" value="Leucine-rich Repeat Variant"/>
    <property type="match status" value="3"/>
</dbReference>
<dbReference type="InterPro" id="IPR000626">
    <property type="entry name" value="Ubiquitin-like_dom"/>
</dbReference>
<dbReference type="Pfam" id="PF13646">
    <property type="entry name" value="HEAT_2"/>
    <property type="match status" value="2"/>
</dbReference>
<protein>
    <recommendedName>
        <fullName evidence="1">Ubiquitin-like domain-containing protein</fullName>
    </recommendedName>
</protein>